<dbReference type="InterPro" id="IPR051547">
    <property type="entry name" value="TDP2-like"/>
</dbReference>
<evidence type="ECO:0000256" key="3">
    <source>
        <dbReference type="ARBA" id="ARBA00022722"/>
    </source>
</evidence>
<dbReference type="SUPFAM" id="SSF56219">
    <property type="entry name" value="DNase I-like"/>
    <property type="match status" value="1"/>
</dbReference>
<dbReference type="GO" id="GO:0016787">
    <property type="term" value="F:hydrolase activity"/>
    <property type="evidence" value="ECO:0007669"/>
    <property type="project" value="UniProtKB-KW"/>
</dbReference>
<proteinExistence type="predicted"/>
<evidence type="ECO:0000256" key="8">
    <source>
        <dbReference type="ARBA" id="ARBA00023204"/>
    </source>
</evidence>
<evidence type="ECO:0000256" key="2">
    <source>
        <dbReference type="ARBA" id="ARBA00001946"/>
    </source>
</evidence>
<dbReference type="OrthoDB" id="635146at2"/>
<gene>
    <name evidence="11" type="ORF">IA57_01350</name>
</gene>
<evidence type="ECO:0000259" key="10">
    <source>
        <dbReference type="Pfam" id="PF03372"/>
    </source>
</evidence>
<dbReference type="eggNOG" id="COG3568">
    <property type="taxonomic scope" value="Bacteria"/>
</dbReference>
<dbReference type="RefSeq" id="WP_036118252.1">
    <property type="nucleotide sequence ID" value="NZ_BMET01000002.1"/>
</dbReference>
<keyword evidence="11" id="KW-0255">Endonuclease</keyword>
<name>A0A084TNM5_9FLAO</name>
<keyword evidence="3" id="KW-0540">Nuclease</keyword>
<feature type="domain" description="Endonuclease/exonuclease/phosphatase" evidence="10">
    <location>
        <begin position="105"/>
        <end position="331"/>
    </location>
</feature>
<keyword evidence="8" id="KW-0234">DNA repair</keyword>
<dbReference type="STRING" id="1197477.IA57_01350"/>
<keyword evidence="9" id="KW-0472">Membrane</keyword>
<evidence type="ECO:0000256" key="7">
    <source>
        <dbReference type="ARBA" id="ARBA00022842"/>
    </source>
</evidence>
<evidence type="ECO:0000256" key="9">
    <source>
        <dbReference type="SAM" id="Phobius"/>
    </source>
</evidence>
<dbReference type="GO" id="GO:0004519">
    <property type="term" value="F:endonuclease activity"/>
    <property type="evidence" value="ECO:0007669"/>
    <property type="project" value="UniProtKB-KW"/>
</dbReference>
<keyword evidence="5" id="KW-0227">DNA damage</keyword>
<comment type="cofactor">
    <cofactor evidence="1">
        <name>Mn(2+)</name>
        <dbReference type="ChEBI" id="CHEBI:29035"/>
    </cofactor>
</comment>
<feature type="transmembrane region" description="Helical" evidence="9">
    <location>
        <begin position="69"/>
        <end position="88"/>
    </location>
</feature>
<dbReference type="EMBL" id="JPFK01000002">
    <property type="protein sequence ID" value="KFB02311.1"/>
    <property type="molecule type" value="Genomic_DNA"/>
</dbReference>
<dbReference type="InterPro" id="IPR036691">
    <property type="entry name" value="Endo/exonu/phosph_ase_sf"/>
</dbReference>
<reference evidence="12" key="2">
    <citation type="submission" date="2014-07" db="EMBL/GenBank/DDBJ databases">
        <title>Genome sequence of Mangrovimonas yunxiaonensis.</title>
        <authorList>
            <person name="Li Y."/>
            <person name="Zheng T."/>
        </authorList>
    </citation>
    <scope>NUCLEOTIDE SEQUENCE [LARGE SCALE GENOMIC DNA]</scope>
    <source>
        <strain evidence="12">LY01</strain>
    </source>
</reference>
<dbReference type="InterPro" id="IPR005135">
    <property type="entry name" value="Endo/exonuclease/phosphatase"/>
</dbReference>
<dbReference type="Pfam" id="PF03372">
    <property type="entry name" value="Exo_endo_phos"/>
    <property type="match status" value="1"/>
</dbReference>
<evidence type="ECO:0000256" key="4">
    <source>
        <dbReference type="ARBA" id="ARBA00022723"/>
    </source>
</evidence>
<feature type="transmembrane region" description="Helical" evidence="9">
    <location>
        <begin position="37"/>
        <end position="62"/>
    </location>
</feature>
<evidence type="ECO:0000313" key="12">
    <source>
        <dbReference type="Proteomes" id="UP000028521"/>
    </source>
</evidence>
<keyword evidence="4" id="KW-0479">Metal-binding</keyword>
<dbReference type="Proteomes" id="UP000028521">
    <property type="component" value="Unassembled WGS sequence"/>
</dbReference>
<dbReference type="PANTHER" id="PTHR15822">
    <property type="entry name" value="TRAF AND TNF RECEPTOR-ASSOCIATED PROTEIN"/>
    <property type="match status" value="1"/>
</dbReference>
<dbReference type="AlphaFoldDB" id="A0A084TNM5"/>
<protein>
    <submittedName>
        <fullName evidence="11">Endonuclease</fullName>
    </submittedName>
</protein>
<sequence>MKKLKLFDKLIYLINALVATLLLLAYTLPLLPPKQFAVLSVLSLSVPFLIMVNVCFFTYWLVKVKKQMLLSLLVLTIGYFSFGALYKFSSSGKTQFSKNTLSVMNYNVRLFNLYDWIKEKDIEDSITRFIKRKSPDVLCLQEYHPHKDIDLSFYSHKYEKLSGKNVKYGQAIFSKYPIVNSGSVEFPETSNNAIFADIVKGSDTIRVYNVHLQSLRIDTNVEKLKKEDSERLLKRVGQTFKMQQFQTELFLLHKKQCRHKMIISGDFNNTAYSYIYKKIKGDLKDSFEEDGNGFGRTYNFKFFPVRIDFILADASFEIESFKTFDEEFSDHYPIMSYLKLH</sequence>
<reference evidence="11 12" key="1">
    <citation type="journal article" date="2014" name="Genome Announc.">
        <title>Draft Genome Sequence of the Algicidal Bacterium Mangrovimonas yunxiaonensis Strain LY01.</title>
        <authorList>
            <person name="Li Y."/>
            <person name="Zhu H."/>
            <person name="Li C."/>
            <person name="Zhang H."/>
            <person name="Chen Z."/>
            <person name="Zheng W."/>
            <person name="Xu H."/>
            <person name="Zheng T."/>
        </authorList>
    </citation>
    <scope>NUCLEOTIDE SEQUENCE [LARGE SCALE GENOMIC DNA]</scope>
    <source>
        <strain evidence="11 12">LY01</strain>
    </source>
</reference>
<dbReference type="CDD" id="cd09084">
    <property type="entry name" value="EEP-2"/>
    <property type="match status" value="1"/>
</dbReference>
<evidence type="ECO:0000256" key="1">
    <source>
        <dbReference type="ARBA" id="ARBA00001936"/>
    </source>
</evidence>
<keyword evidence="9" id="KW-1133">Transmembrane helix</keyword>
<comment type="cofactor">
    <cofactor evidence="2">
        <name>Mg(2+)</name>
        <dbReference type="ChEBI" id="CHEBI:18420"/>
    </cofactor>
</comment>
<keyword evidence="9" id="KW-0812">Transmembrane</keyword>
<keyword evidence="6" id="KW-0378">Hydrolase</keyword>
<comment type="caution">
    <text evidence="11">The sequence shown here is derived from an EMBL/GenBank/DDBJ whole genome shotgun (WGS) entry which is preliminary data.</text>
</comment>
<feature type="transmembrane region" description="Helical" evidence="9">
    <location>
        <begin position="12"/>
        <end position="31"/>
    </location>
</feature>
<evidence type="ECO:0000313" key="11">
    <source>
        <dbReference type="EMBL" id="KFB02311.1"/>
    </source>
</evidence>
<dbReference type="PANTHER" id="PTHR15822:SF4">
    <property type="entry name" value="TYROSYL-DNA PHOSPHODIESTERASE 2"/>
    <property type="match status" value="1"/>
</dbReference>
<dbReference type="GO" id="GO:0006281">
    <property type="term" value="P:DNA repair"/>
    <property type="evidence" value="ECO:0007669"/>
    <property type="project" value="UniProtKB-KW"/>
</dbReference>
<dbReference type="GO" id="GO:0046872">
    <property type="term" value="F:metal ion binding"/>
    <property type="evidence" value="ECO:0007669"/>
    <property type="project" value="UniProtKB-KW"/>
</dbReference>
<evidence type="ECO:0000256" key="6">
    <source>
        <dbReference type="ARBA" id="ARBA00022801"/>
    </source>
</evidence>
<organism evidence="11 12">
    <name type="scientific">Mangrovimonas yunxiaonensis</name>
    <dbReference type="NCBI Taxonomy" id="1197477"/>
    <lineage>
        <taxon>Bacteria</taxon>
        <taxon>Pseudomonadati</taxon>
        <taxon>Bacteroidota</taxon>
        <taxon>Flavobacteriia</taxon>
        <taxon>Flavobacteriales</taxon>
        <taxon>Flavobacteriaceae</taxon>
        <taxon>Mangrovimonas</taxon>
    </lineage>
</organism>
<evidence type="ECO:0000256" key="5">
    <source>
        <dbReference type="ARBA" id="ARBA00022763"/>
    </source>
</evidence>
<accession>A0A084TNM5</accession>
<keyword evidence="12" id="KW-1185">Reference proteome</keyword>
<keyword evidence="7" id="KW-0460">Magnesium</keyword>
<dbReference type="Gene3D" id="3.60.10.10">
    <property type="entry name" value="Endonuclease/exonuclease/phosphatase"/>
    <property type="match status" value="1"/>
</dbReference>